<dbReference type="Pfam" id="PF00082">
    <property type="entry name" value="Peptidase_S8"/>
    <property type="match status" value="1"/>
</dbReference>
<dbReference type="Proteomes" id="UP000479526">
    <property type="component" value="Unassembled WGS sequence"/>
</dbReference>
<feature type="active site" description="Charge relay system" evidence="5">
    <location>
        <position position="184"/>
    </location>
</feature>
<dbReference type="Gene3D" id="2.60.120.260">
    <property type="entry name" value="Galactose-binding domain-like"/>
    <property type="match status" value="2"/>
</dbReference>
<reference evidence="7 8" key="1">
    <citation type="submission" date="2020-01" db="EMBL/GenBank/DDBJ databases">
        <title>Herbidospora sp. NEAU-GS84 nov., a novel actinomycete isolated from soil.</title>
        <authorList>
            <person name="Han L."/>
        </authorList>
    </citation>
    <scope>NUCLEOTIDE SEQUENCE [LARGE SCALE GENOMIC DNA]</scope>
    <source>
        <strain evidence="7 8">NEAU-GS84</strain>
    </source>
</reference>
<evidence type="ECO:0000313" key="7">
    <source>
        <dbReference type="EMBL" id="NAS26327.1"/>
    </source>
</evidence>
<feature type="domain" description="F5/8 type C" evidence="6">
    <location>
        <begin position="605"/>
        <end position="746"/>
    </location>
</feature>
<evidence type="ECO:0000259" key="6">
    <source>
        <dbReference type="PROSITE" id="PS50022"/>
    </source>
</evidence>
<gene>
    <name evidence="7" type="ORF">GT755_32220</name>
</gene>
<proteinExistence type="inferred from homology"/>
<dbReference type="InterPro" id="IPR051048">
    <property type="entry name" value="Peptidase_S8/S53_subtilisin"/>
</dbReference>
<dbReference type="InterPro" id="IPR000421">
    <property type="entry name" value="FA58C"/>
</dbReference>
<dbReference type="InterPro" id="IPR036852">
    <property type="entry name" value="Peptidase_S8/S53_dom_sf"/>
</dbReference>
<evidence type="ECO:0000313" key="8">
    <source>
        <dbReference type="Proteomes" id="UP000479526"/>
    </source>
</evidence>
<feature type="active site" description="Charge relay system" evidence="5">
    <location>
        <position position="398"/>
    </location>
</feature>
<dbReference type="PANTHER" id="PTHR43399:SF4">
    <property type="entry name" value="CELL WALL-ASSOCIATED PROTEASE"/>
    <property type="match status" value="1"/>
</dbReference>
<dbReference type="PROSITE" id="PS50022">
    <property type="entry name" value="FA58C_3"/>
    <property type="match status" value="1"/>
</dbReference>
<keyword evidence="2 5" id="KW-0645">Protease</keyword>
<dbReference type="SUPFAM" id="SSF49785">
    <property type="entry name" value="Galactose-binding domain-like"/>
    <property type="match status" value="1"/>
</dbReference>
<dbReference type="InterPro" id="IPR008979">
    <property type="entry name" value="Galactose-bd-like_sf"/>
</dbReference>
<evidence type="ECO:0000256" key="4">
    <source>
        <dbReference type="ARBA" id="ARBA00022825"/>
    </source>
</evidence>
<keyword evidence="4 5" id="KW-0720">Serine protease</keyword>
<dbReference type="PROSITE" id="PS51892">
    <property type="entry name" value="SUBTILASE"/>
    <property type="match status" value="1"/>
</dbReference>
<evidence type="ECO:0000256" key="1">
    <source>
        <dbReference type="ARBA" id="ARBA00011073"/>
    </source>
</evidence>
<dbReference type="SMART" id="SM00231">
    <property type="entry name" value="FA58C"/>
    <property type="match status" value="1"/>
</dbReference>
<dbReference type="PANTHER" id="PTHR43399">
    <property type="entry name" value="SUBTILISIN-RELATED"/>
    <property type="match status" value="1"/>
</dbReference>
<organism evidence="7 8">
    <name type="scientific">Herbidospora solisilvae</name>
    <dbReference type="NCBI Taxonomy" id="2696284"/>
    <lineage>
        <taxon>Bacteria</taxon>
        <taxon>Bacillati</taxon>
        <taxon>Actinomycetota</taxon>
        <taxon>Actinomycetes</taxon>
        <taxon>Streptosporangiales</taxon>
        <taxon>Streptosporangiaceae</taxon>
        <taxon>Herbidospora</taxon>
    </lineage>
</organism>
<dbReference type="PRINTS" id="PR00723">
    <property type="entry name" value="SUBTILISIN"/>
</dbReference>
<dbReference type="EMBL" id="WXEW01000010">
    <property type="protein sequence ID" value="NAS26327.1"/>
    <property type="molecule type" value="Genomic_DNA"/>
</dbReference>
<dbReference type="RefSeq" id="WP_161483315.1">
    <property type="nucleotide sequence ID" value="NZ_WXEW01000010.1"/>
</dbReference>
<keyword evidence="8" id="KW-1185">Reference proteome</keyword>
<dbReference type="PROSITE" id="PS00138">
    <property type="entry name" value="SUBTILASE_SER"/>
    <property type="match status" value="1"/>
</dbReference>
<evidence type="ECO:0000256" key="3">
    <source>
        <dbReference type="ARBA" id="ARBA00022801"/>
    </source>
</evidence>
<dbReference type="GO" id="GO:0006508">
    <property type="term" value="P:proteolysis"/>
    <property type="evidence" value="ECO:0007669"/>
    <property type="project" value="UniProtKB-KW"/>
</dbReference>
<feature type="active site" description="Charge relay system" evidence="5">
    <location>
        <position position="228"/>
    </location>
</feature>
<dbReference type="InterPro" id="IPR015500">
    <property type="entry name" value="Peptidase_S8_subtilisin-rel"/>
</dbReference>
<dbReference type="InterPro" id="IPR000209">
    <property type="entry name" value="Peptidase_S8/S53_dom"/>
</dbReference>
<dbReference type="AlphaFoldDB" id="A0A7C9J6X9"/>
<dbReference type="GO" id="GO:0004252">
    <property type="term" value="F:serine-type endopeptidase activity"/>
    <property type="evidence" value="ECO:0007669"/>
    <property type="project" value="UniProtKB-UniRule"/>
</dbReference>
<dbReference type="Pfam" id="PF00754">
    <property type="entry name" value="F5_F8_type_C"/>
    <property type="match status" value="1"/>
</dbReference>
<evidence type="ECO:0000256" key="5">
    <source>
        <dbReference type="PROSITE-ProRule" id="PRU01240"/>
    </source>
</evidence>
<name>A0A7C9J6X9_9ACTN</name>
<accession>A0A7C9J6X9</accession>
<comment type="caution">
    <text evidence="7">The sequence shown here is derived from an EMBL/GenBank/DDBJ whole genome shotgun (WGS) entry which is preliminary data.</text>
</comment>
<sequence>MMITAIRGRRPRTTVYLLLLGLLGWTVTTGPADAEPAPSPKIAAEVRAEAADGGETSFWVRFARKADLSAATGPVDVIDARKAVATSSQKDVLALAEAAGADHTAFWISNTVLVTGDRALIDRIAARPEVTAIEPDEPIELHTAVARRAGAMAGVEWNVEKIRADDVWSGYGTKGEGIVVAGIDTGVQWNHPALVGSYRGGAAGNHDYNWYNPEGGCPSSAPCDVNGHGTHTMGTMVGDDGVNQVGVAPGVKWIAAKACPSTTCTAASLLLAGQWMLAPTDASGNNPRPDLAPDVINNSWGGMGYSEWYSDVVYSWTQAGIFPAFSIGNDGPGCETGSSPGAQLGAYATGAFDANDVIAPFSSRGSGMSWFKPDLAAPGVDVRSSVPGGGYGVASGTSMASPHTAATVALIWSEVPRLRGMVDLTRTVLNDSAVPMPDTSCASAGDVNAAWGNGRLDAYAAVQLALANPVAPGTELPLAVGYNVGLPGTPDHWGYMTVDGDPATYWEVPSDRVFANINLAFTGGRRTFDKVTVTLPAGEPARTLRFAVRAAYEGFSDYSTVVPEADYPFNPATGNKVTVTLPPVHGCCVALQFPAGPWSPTLKIAEIEAFSATGKNAAQGRPVTASHVQGYVPGNAVDGNTATYWESNNNAFPQTYTVDLGAPVKIHQAELTLPPGWPARTQTIAVSGGNDGSTYVPIVASRAYTFGASPVTVGFNMTNVRYVRLTFTGNTAWPAAQLSELRLLAS</sequence>
<dbReference type="Gene3D" id="3.40.50.200">
    <property type="entry name" value="Peptidase S8/S53 domain"/>
    <property type="match status" value="1"/>
</dbReference>
<dbReference type="InterPro" id="IPR023828">
    <property type="entry name" value="Peptidase_S8_Ser-AS"/>
</dbReference>
<dbReference type="SUPFAM" id="SSF52743">
    <property type="entry name" value="Subtilisin-like"/>
    <property type="match status" value="1"/>
</dbReference>
<comment type="similarity">
    <text evidence="1 5">Belongs to the peptidase S8 family.</text>
</comment>
<keyword evidence="3 5" id="KW-0378">Hydrolase</keyword>
<evidence type="ECO:0000256" key="2">
    <source>
        <dbReference type="ARBA" id="ARBA00022670"/>
    </source>
</evidence>
<protein>
    <submittedName>
        <fullName evidence="7">S8 family serine peptidase</fullName>
    </submittedName>
</protein>